<evidence type="ECO:0000313" key="4">
    <source>
        <dbReference type="Proteomes" id="UP000249769"/>
    </source>
</evidence>
<comment type="caution">
    <text evidence="3">The sequence shown here is derived from an EMBL/GenBank/DDBJ whole genome shotgun (WGS) entry which is preliminary data.</text>
</comment>
<feature type="compositionally biased region" description="Basic and acidic residues" evidence="1">
    <location>
        <begin position="53"/>
        <end position="63"/>
    </location>
</feature>
<evidence type="ECO:0000313" key="3">
    <source>
        <dbReference type="EMBL" id="PZP54278.1"/>
    </source>
</evidence>
<dbReference type="Proteomes" id="UP000249769">
    <property type="component" value="Unassembled WGS sequence"/>
</dbReference>
<dbReference type="EMBL" id="QFOL01000002">
    <property type="protein sequence ID" value="PZP54278.1"/>
    <property type="molecule type" value="Genomic_DNA"/>
</dbReference>
<protein>
    <submittedName>
        <fullName evidence="3">Uncharacterized protein</fullName>
    </submittedName>
</protein>
<proteinExistence type="predicted"/>
<evidence type="ECO:0000256" key="1">
    <source>
        <dbReference type="SAM" id="MobiDB-lite"/>
    </source>
</evidence>
<name>A0A2W5FG54_9HYPH</name>
<sequence length="84" mass="9335">MGMIGVVMVTGVVNGDIVVAVVRVVVMRMGALRNNLTCRDRMEIRLVRSWRGEREQKNADHRQKGGAKIGKSALLSNQHKGSEY</sequence>
<organism evidence="3 4">
    <name type="scientific">Agrobacterium fabrum</name>
    <dbReference type="NCBI Taxonomy" id="1176649"/>
    <lineage>
        <taxon>Bacteria</taxon>
        <taxon>Pseudomonadati</taxon>
        <taxon>Pseudomonadota</taxon>
        <taxon>Alphaproteobacteria</taxon>
        <taxon>Hyphomicrobiales</taxon>
        <taxon>Rhizobiaceae</taxon>
        <taxon>Rhizobium/Agrobacterium group</taxon>
        <taxon>Agrobacterium</taxon>
        <taxon>Agrobacterium tumefaciens complex</taxon>
    </lineage>
</organism>
<feature type="compositionally biased region" description="Polar residues" evidence="1">
    <location>
        <begin position="74"/>
        <end position="84"/>
    </location>
</feature>
<keyword evidence="2" id="KW-0472">Membrane</keyword>
<keyword evidence="2" id="KW-0812">Transmembrane</keyword>
<gene>
    <name evidence="3" type="ORF">DI595_00785</name>
</gene>
<feature type="transmembrane region" description="Helical" evidence="2">
    <location>
        <begin position="6"/>
        <end position="26"/>
    </location>
</feature>
<feature type="region of interest" description="Disordered" evidence="1">
    <location>
        <begin position="53"/>
        <end position="84"/>
    </location>
</feature>
<evidence type="ECO:0000256" key="2">
    <source>
        <dbReference type="SAM" id="Phobius"/>
    </source>
</evidence>
<dbReference type="AlphaFoldDB" id="A0A2W5FG54"/>
<keyword evidence="2" id="KW-1133">Transmembrane helix</keyword>
<accession>A0A2W5FG54</accession>
<reference evidence="3 4" key="1">
    <citation type="submission" date="2017-08" db="EMBL/GenBank/DDBJ databases">
        <title>Infants hospitalized years apart are colonized by the same room-sourced microbial strains.</title>
        <authorList>
            <person name="Brooks B."/>
            <person name="Olm M.R."/>
            <person name="Firek B.A."/>
            <person name="Baker R."/>
            <person name="Thomas B.C."/>
            <person name="Morowitz M.J."/>
            <person name="Banfield J.F."/>
        </authorList>
    </citation>
    <scope>NUCLEOTIDE SEQUENCE [LARGE SCALE GENOMIC DNA]</scope>
    <source>
        <strain evidence="3">S2_009_000_R2_73</strain>
    </source>
</reference>